<feature type="transmembrane region" description="Helical" evidence="1">
    <location>
        <begin position="160"/>
        <end position="178"/>
    </location>
</feature>
<comment type="caution">
    <text evidence="2">The sequence shown here is derived from an EMBL/GenBank/DDBJ whole genome shotgun (WGS) entry which is preliminary data.</text>
</comment>
<feature type="transmembrane region" description="Helical" evidence="1">
    <location>
        <begin position="12"/>
        <end position="36"/>
    </location>
</feature>
<gene>
    <name evidence="2" type="ORF">H0E82_02080</name>
</gene>
<dbReference type="AlphaFoldDB" id="A0A7Z0QMU8"/>
<evidence type="ECO:0000313" key="3">
    <source>
        <dbReference type="Proteomes" id="UP000589896"/>
    </source>
</evidence>
<name>A0A7Z0QMU8_9GAMM</name>
<accession>A0A7Z0QMU8</accession>
<evidence type="ECO:0000313" key="2">
    <source>
        <dbReference type="EMBL" id="NYZ61556.1"/>
    </source>
</evidence>
<feature type="transmembrane region" description="Helical" evidence="1">
    <location>
        <begin position="134"/>
        <end position="154"/>
    </location>
</feature>
<dbReference type="Proteomes" id="UP000589896">
    <property type="component" value="Unassembled WGS sequence"/>
</dbReference>
<keyword evidence="1" id="KW-1133">Transmembrane helix</keyword>
<keyword evidence="1" id="KW-0472">Membrane</keyword>
<dbReference type="EMBL" id="JACCJZ010000004">
    <property type="protein sequence ID" value="NYZ61556.1"/>
    <property type="molecule type" value="Genomic_DNA"/>
</dbReference>
<protein>
    <submittedName>
        <fullName evidence="2">Uncharacterized protein</fullName>
    </submittedName>
</protein>
<evidence type="ECO:0000256" key="1">
    <source>
        <dbReference type="SAM" id="Phobius"/>
    </source>
</evidence>
<sequence length="211" mass="24053">MEGIELIRDVIAAGGAGFFIPVVLFALLLYAVRGLFRLHGRRSQHRREFLEHWDATRIDDDLWLEVTIRHLYGTHLPAHVIRNALAHPHTSQALLELSELWDFFDYDPATRAVAWKYTPHRSARIRALLRHWPTLRYFLFAGVGALAAYLATRAGGFNQWAYAILATVMIAAALLSLWHGEALKIAERVGESWIRRINADSEQRHAVDDAP</sequence>
<keyword evidence="3" id="KW-1185">Reference proteome</keyword>
<proteinExistence type="predicted"/>
<reference evidence="2 3" key="1">
    <citation type="submission" date="2020-07" db="EMBL/GenBank/DDBJ databases">
        <title>isolation of Luteimonas sp. SJ-16.</title>
        <authorList>
            <person name="Huang X.-X."/>
            <person name="Xu L."/>
            <person name="Sun J.-Q."/>
        </authorList>
    </citation>
    <scope>NUCLEOTIDE SEQUENCE [LARGE SCALE GENOMIC DNA]</scope>
    <source>
        <strain evidence="2 3">SJ-16</strain>
    </source>
</reference>
<keyword evidence="1" id="KW-0812">Transmembrane</keyword>
<organism evidence="2 3">
    <name type="scientific">Luteimonas deserti</name>
    <dbReference type="NCBI Taxonomy" id="2752306"/>
    <lineage>
        <taxon>Bacteria</taxon>
        <taxon>Pseudomonadati</taxon>
        <taxon>Pseudomonadota</taxon>
        <taxon>Gammaproteobacteria</taxon>
        <taxon>Lysobacterales</taxon>
        <taxon>Lysobacteraceae</taxon>
        <taxon>Luteimonas</taxon>
    </lineage>
</organism>